<dbReference type="EMBL" id="JACHGW010000001">
    <property type="protein sequence ID" value="MBB6049376.1"/>
    <property type="molecule type" value="Genomic_DNA"/>
</dbReference>
<dbReference type="InterPro" id="IPR036390">
    <property type="entry name" value="WH_DNA-bd_sf"/>
</dbReference>
<dbReference type="InterPro" id="IPR001845">
    <property type="entry name" value="HTH_ArsR_DNA-bd_dom"/>
</dbReference>
<sequence length="187" mass="21072">MPGRSPRARALLHPIRVRIVTALQDRQLTPRQLSVFLDDVPLTTLYRHINLLLEAGLLEVVAERRVHGTVERVFTVVEAATYLNDEDRASLTAEDITGLVGALTGAVQEVFHRYVRHAPLPPPEGDVSFLVRSLTLSEERYLALRQYLLELMRAESCEAPQAGEPRRMIAFFSAPDFEPEKKNSDES</sequence>
<dbReference type="AlphaFoldDB" id="A0A7W9SMH9"/>
<dbReference type="InterPro" id="IPR036388">
    <property type="entry name" value="WH-like_DNA-bd_sf"/>
</dbReference>
<protein>
    <submittedName>
        <fullName evidence="2">DNA-binding transcriptional ArsR family regulator</fullName>
    </submittedName>
</protein>
<proteinExistence type="predicted"/>
<reference evidence="2 3" key="1">
    <citation type="submission" date="2020-08" db="EMBL/GenBank/DDBJ databases">
        <title>Genomic Encyclopedia of Type Strains, Phase IV (KMG-IV): sequencing the most valuable type-strain genomes for metagenomic binning, comparative biology and taxonomic classification.</title>
        <authorList>
            <person name="Goeker M."/>
        </authorList>
    </citation>
    <scope>NUCLEOTIDE SEQUENCE [LARGE SCALE GENOMIC DNA]</scope>
    <source>
        <strain evidence="2 3">DSM 23562</strain>
    </source>
</reference>
<dbReference type="SMART" id="SM00418">
    <property type="entry name" value="HTH_ARSR"/>
    <property type="match status" value="1"/>
</dbReference>
<dbReference type="Pfam" id="PF12840">
    <property type="entry name" value="HTH_20"/>
    <property type="match status" value="1"/>
</dbReference>
<dbReference type="Proteomes" id="UP000520814">
    <property type="component" value="Unassembled WGS sequence"/>
</dbReference>
<keyword evidence="2" id="KW-0238">DNA-binding</keyword>
<organism evidence="2 3">
    <name type="scientific">Armatimonas rosea</name>
    <dbReference type="NCBI Taxonomy" id="685828"/>
    <lineage>
        <taxon>Bacteria</taxon>
        <taxon>Bacillati</taxon>
        <taxon>Armatimonadota</taxon>
        <taxon>Armatimonadia</taxon>
        <taxon>Armatimonadales</taxon>
        <taxon>Armatimonadaceae</taxon>
        <taxon>Armatimonas</taxon>
    </lineage>
</organism>
<dbReference type="SUPFAM" id="SSF46785">
    <property type="entry name" value="Winged helix' DNA-binding domain"/>
    <property type="match status" value="1"/>
</dbReference>
<dbReference type="GO" id="GO:0003677">
    <property type="term" value="F:DNA binding"/>
    <property type="evidence" value="ECO:0007669"/>
    <property type="project" value="UniProtKB-KW"/>
</dbReference>
<dbReference type="InterPro" id="IPR011991">
    <property type="entry name" value="ArsR-like_HTH"/>
</dbReference>
<evidence type="ECO:0000313" key="2">
    <source>
        <dbReference type="EMBL" id="MBB6049376.1"/>
    </source>
</evidence>
<dbReference type="CDD" id="cd00090">
    <property type="entry name" value="HTH_ARSR"/>
    <property type="match status" value="1"/>
</dbReference>
<feature type="domain" description="HTH arsR-type" evidence="1">
    <location>
        <begin position="6"/>
        <end position="82"/>
    </location>
</feature>
<keyword evidence="3" id="KW-1185">Reference proteome</keyword>
<dbReference type="Gene3D" id="1.10.10.10">
    <property type="entry name" value="Winged helix-like DNA-binding domain superfamily/Winged helix DNA-binding domain"/>
    <property type="match status" value="1"/>
</dbReference>
<comment type="caution">
    <text evidence="2">The sequence shown here is derived from an EMBL/GenBank/DDBJ whole genome shotgun (WGS) entry which is preliminary data.</text>
</comment>
<dbReference type="RefSeq" id="WP_184192984.1">
    <property type="nucleotide sequence ID" value="NZ_JACHGW010000001.1"/>
</dbReference>
<dbReference type="GO" id="GO:0003700">
    <property type="term" value="F:DNA-binding transcription factor activity"/>
    <property type="evidence" value="ECO:0007669"/>
    <property type="project" value="InterPro"/>
</dbReference>
<accession>A0A7W9SMH9</accession>
<evidence type="ECO:0000313" key="3">
    <source>
        <dbReference type="Proteomes" id="UP000520814"/>
    </source>
</evidence>
<gene>
    <name evidence="2" type="ORF">HNQ39_001138</name>
</gene>
<evidence type="ECO:0000259" key="1">
    <source>
        <dbReference type="SMART" id="SM00418"/>
    </source>
</evidence>
<name>A0A7W9SMH9_ARMRO</name>